<dbReference type="EMBL" id="BAABLV010000013">
    <property type="protein sequence ID" value="GAA4893734.1"/>
    <property type="molecule type" value="Genomic_DNA"/>
</dbReference>
<feature type="compositionally biased region" description="Acidic residues" evidence="1">
    <location>
        <begin position="1"/>
        <end position="12"/>
    </location>
</feature>
<protein>
    <submittedName>
        <fullName evidence="2">Uncharacterized protein</fullName>
    </submittedName>
</protein>
<feature type="compositionally biased region" description="Acidic residues" evidence="1">
    <location>
        <begin position="42"/>
        <end position="54"/>
    </location>
</feature>
<keyword evidence="3" id="KW-1185">Reference proteome</keyword>
<dbReference type="RefSeq" id="WP_345579519.1">
    <property type="nucleotide sequence ID" value="NZ_BAABLV010000013.1"/>
</dbReference>
<gene>
    <name evidence="2" type="ORF">GCM10025789_08680</name>
</gene>
<comment type="caution">
    <text evidence="2">The sequence shown here is derived from an EMBL/GenBank/DDBJ whole genome shotgun (WGS) entry which is preliminary data.</text>
</comment>
<reference evidence="3" key="1">
    <citation type="journal article" date="2019" name="Int. J. Syst. Evol. Microbiol.">
        <title>The Global Catalogue of Microorganisms (GCM) 10K type strain sequencing project: providing services to taxonomists for standard genome sequencing and annotation.</title>
        <authorList>
            <consortium name="The Broad Institute Genomics Platform"/>
            <consortium name="The Broad Institute Genome Sequencing Center for Infectious Disease"/>
            <person name="Wu L."/>
            <person name="Ma J."/>
        </authorList>
    </citation>
    <scope>NUCLEOTIDE SEQUENCE [LARGE SCALE GENOMIC DNA]</scope>
    <source>
        <strain evidence="3">JCM 19125</strain>
    </source>
</reference>
<proteinExistence type="predicted"/>
<organism evidence="2 3">
    <name type="scientific">Tessaracoccus lubricantis</name>
    <dbReference type="NCBI Taxonomy" id="545543"/>
    <lineage>
        <taxon>Bacteria</taxon>
        <taxon>Bacillati</taxon>
        <taxon>Actinomycetota</taxon>
        <taxon>Actinomycetes</taxon>
        <taxon>Propionibacteriales</taxon>
        <taxon>Propionibacteriaceae</taxon>
        <taxon>Tessaracoccus</taxon>
    </lineage>
</organism>
<evidence type="ECO:0000256" key="1">
    <source>
        <dbReference type="SAM" id="MobiDB-lite"/>
    </source>
</evidence>
<dbReference type="Proteomes" id="UP001501521">
    <property type="component" value="Unassembled WGS sequence"/>
</dbReference>
<evidence type="ECO:0000313" key="3">
    <source>
        <dbReference type="Proteomes" id="UP001501521"/>
    </source>
</evidence>
<evidence type="ECO:0000313" key="2">
    <source>
        <dbReference type="EMBL" id="GAA4893734.1"/>
    </source>
</evidence>
<name>A0ABP9F5M9_9ACTN</name>
<accession>A0ABP9F5M9</accession>
<feature type="region of interest" description="Disordered" evidence="1">
    <location>
        <begin position="1"/>
        <end position="54"/>
    </location>
</feature>
<feature type="compositionally biased region" description="Basic and acidic residues" evidence="1">
    <location>
        <begin position="18"/>
        <end position="33"/>
    </location>
</feature>
<sequence length="54" mass="5958">MSEDRYFEEEDNPTSVITDHDEAVHRAETHDADQPPSPEGTEGTEPDDDADADA</sequence>